<dbReference type="PANTHER" id="PTHR12886">
    <property type="entry name" value="PIG-M MANNOSYLTRANSFERASE"/>
    <property type="match status" value="1"/>
</dbReference>
<dbReference type="InterPro" id="IPR004551">
    <property type="entry name" value="Dphthn_synthase"/>
</dbReference>
<evidence type="ECO:0000256" key="21">
    <source>
        <dbReference type="ARBA" id="ARBA00093608"/>
    </source>
</evidence>
<evidence type="ECO:0000256" key="11">
    <source>
        <dbReference type="ARBA" id="ARBA00022679"/>
    </source>
</evidence>
<keyword evidence="24" id="KW-1185">Reference proteome</keyword>
<evidence type="ECO:0000313" key="25">
    <source>
        <dbReference type="WBParaSite" id="SMUV_0000832201-mRNA-1"/>
    </source>
</evidence>
<keyword evidence="14" id="KW-0256">Endoplasmic reticulum</keyword>
<feature type="transmembrane region" description="Helical" evidence="22">
    <location>
        <begin position="245"/>
        <end position="267"/>
    </location>
</feature>
<dbReference type="Pfam" id="PF00590">
    <property type="entry name" value="TP_methylase"/>
    <property type="match status" value="1"/>
</dbReference>
<name>A0A0N5AU01_9BILA</name>
<evidence type="ECO:0000256" key="6">
    <source>
        <dbReference type="ARBA" id="ARBA00011071"/>
    </source>
</evidence>
<dbReference type="PANTHER" id="PTHR12886:SF0">
    <property type="entry name" value="GPI MANNOSYLTRANSFERASE 1"/>
    <property type="match status" value="1"/>
</dbReference>
<evidence type="ECO:0000256" key="19">
    <source>
        <dbReference type="ARBA" id="ARBA00048752"/>
    </source>
</evidence>
<reference evidence="25" key="1">
    <citation type="submission" date="2017-02" db="UniProtKB">
        <authorList>
            <consortium name="WormBaseParasite"/>
        </authorList>
    </citation>
    <scope>IDENTIFICATION</scope>
</reference>
<dbReference type="GO" id="GO:0051751">
    <property type="term" value="F:alpha-1,4-mannosyltransferase activity"/>
    <property type="evidence" value="ECO:0007669"/>
    <property type="project" value="InterPro"/>
</dbReference>
<feature type="transmembrane region" description="Helical" evidence="22">
    <location>
        <begin position="373"/>
        <end position="393"/>
    </location>
</feature>
<evidence type="ECO:0000256" key="18">
    <source>
        <dbReference type="ARBA" id="ARBA00032997"/>
    </source>
</evidence>
<feature type="domain" description="Tetrapyrrole methylase" evidence="23">
    <location>
        <begin position="458"/>
        <end position="691"/>
    </location>
</feature>
<dbReference type="GO" id="GO:0006506">
    <property type="term" value="P:GPI anchor biosynthetic process"/>
    <property type="evidence" value="ECO:0007669"/>
    <property type="project" value="UniProtKB-UniPathway"/>
</dbReference>
<keyword evidence="16 22" id="KW-0472">Membrane</keyword>
<evidence type="ECO:0000256" key="2">
    <source>
        <dbReference type="ARBA" id="ARBA00004477"/>
    </source>
</evidence>
<dbReference type="GO" id="GO:0141133">
    <property type="term" value="F:diphthine methyl ester synthase activity"/>
    <property type="evidence" value="ECO:0007669"/>
    <property type="project" value="UniProtKB-EC"/>
</dbReference>
<feature type="transmembrane region" description="Helical" evidence="22">
    <location>
        <begin position="405"/>
        <end position="427"/>
    </location>
</feature>
<evidence type="ECO:0000256" key="10">
    <source>
        <dbReference type="ARBA" id="ARBA00022676"/>
    </source>
</evidence>
<dbReference type="GO" id="GO:0032259">
    <property type="term" value="P:methylation"/>
    <property type="evidence" value="ECO:0007669"/>
    <property type="project" value="UniProtKB-KW"/>
</dbReference>
<dbReference type="Proteomes" id="UP000046393">
    <property type="component" value="Unplaced"/>
</dbReference>
<comment type="pathway">
    <text evidence="3">Glycolipid biosynthesis; glycosylphosphatidylinositol-anchor biosynthesis.</text>
</comment>
<comment type="similarity">
    <text evidence="5">Belongs to the diphthine synthase family.</text>
</comment>
<keyword evidence="9" id="KW-0489">Methyltransferase</keyword>
<dbReference type="AlphaFoldDB" id="A0A0N5AU01"/>
<feature type="transmembrane region" description="Helical" evidence="22">
    <location>
        <begin position="196"/>
        <end position="224"/>
    </location>
</feature>
<feature type="transmembrane region" description="Helical" evidence="22">
    <location>
        <begin position="157"/>
        <end position="190"/>
    </location>
</feature>
<dbReference type="UniPathway" id="UPA00559"/>
<comment type="similarity">
    <text evidence="6">Belongs to the PIGM family.</text>
</comment>
<evidence type="ECO:0000259" key="23">
    <source>
        <dbReference type="Pfam" id="PF00590"/>
    </source>
</evidence>
<dbReference type="EC" id="2.1.1.314" evidence="7"/>
<dbReference type="GO" id="GO:1990529">
    <property type="term" value="C:glycosylphosphatidylinositol-mannosyltransferase I complex"/>
    <property type="evidence" value="ECO:0007669"/>
    <property type="project" value="TreeGrafter"/>
</dbReference>
<evidence type="ECO:0000256" key="4">
    <source>
        <dbReference type="ARBA" id="ARBA00005156"/>
    </source>
</evidence>
<evidence type="ECO:0000256" key="14">
    <source>
        <dbReference type="ARBA" id="ARBA00022824"/>
    </source>
</evidence>
<dbReference type="InterPro" id="IPR000878">
    <property type="entry name" value="4pyrrol_Mease"/>
</dbReference>
<protein>
    <recommendedName>
        <fullName evidence="21">GPI alpha-1,4-mannosyltransferase I, catalytic subunit</fullName>
        <ecNumber evidence="7">2.1.1.314</ecNumber>
    </recommendedName>
    <alternativeName>
        <fullName evidence="18">GPI mannosyltransferase I</fullName>
    </alternativeName>
    <alternativeName>
        <fullName evidence="17">Phosphatidylinositol-glycan biosynthesis class M protein</fullName>
    </alternativeName>
</protein>
<comment type="catalytic activity">
    <reaction evidence="19">
        <text>2-[(3S)-amino-3-carboxypropyl]-L-histidyl-[translation elongation factor 2] + 4 S-adenosyl-L-methionine = diphthine methyl ester-[translation elongation factor 2] + 4 S-adenosyl-L-homocysteine + 3 H(+)</text>
        <dbReference type="Rhea" id="RHEA:42652"/>
        <dbReference type="Rhea" id="RHEA-COMP:9749"/>
        <dbReference type="Rhea" id="RHEA-COMP:10173"/>
        <dbReference type="ChEBI" id="CHEBI:15378"/>
        <dbReference type="ChEBI" id="CHEBI:57856"/>
        <dbReference type="ChEBI" id="CHEBI:59789"/>
        <dbReference type="ChEBI" id="CHEBI:73995"/>
        <dbReference type="ChEBI" id="CHEBI:79005"/>
        <dbReference type="EC" id="2.1.1.314"/>
    </reaction>
</comment>
<dbReference type="InterPro" id="IPR035996">
    <property type="entry name" value="4pyrrol_Methylase_sf"/>
</dbReference>
<dbReference type="Gene3D" id="3.30.950.10">
    <property type="entry name" value="Methyltransferase, Cobalt-precorrin-4 Transmethylase, Domain 2"/>
    <property type="match status" value="1"/>
</dbReference>
<evidence type="ECO:0000256" key="13">
    <source>
        <dbReference type="ARBA" id="ARBA00022692"/>
    </source>
</evidence>
<organism evidence="24 25">
    <name type="scientific">Syphacia muris</name>
    <dbReference type="NCBI Taxonomy" id="451379"/>
    <lineage>
        <taxon>Eukaryota</taxon>
        <taxon>Metazoa</taxon>
        <taxon>Ecdysozoa</taxon>
        <taxon>Nematoda</taxon>
        <taxon>Chromadorea</taxon>
        <taxon>Rhabditida</taxon>
        <taxon>Spirurina</taxon>
        <taxon>Oxyuridomorpha</taxon>
        <taxon>Oxyuroidea</taxon>
        <taxon>Oxyuridae</taxon>
        <taxon>Syphacia</taxon>
    </lineage>
</organism>
<evidence type="ECO:0000256" key="20">
    <source>
        <dbReference type="ARBA" id="ARBA00093408"/>
    </source>
</evidence>
<evidence type="ECO:0000256" key="5">
    <source>
        <dbReference type="ARBA" id="ARBA00006729"/>
    </source>
</evidence>
<dbReference type="SUPFAM" id="SSF53790">
    <property type="entry name" value="Tetrapyrrole methylase"/>
    <property type="match status" value="1"/>
</dbReference>
<dbReference type="UniPathway" id="UPA00196"/>
<evidence type="ECO:0000313" key="24">
    <source>
        <dbReference type="Proteomes" id="UP000046393"/>
    </source>
</evidence>
<dbReference type="STRING" id="451379.A0A0N5AU01"/>
<dbReference type="HAMAP" id="MF_01084">
    <property type="entry name" value="Diphthine_synth"/>
    <property type="match status" value="1"/>
</dbReference>
<comment type="function">
    <text evidence="1">S-adenosyl-L-methionine-dependent methyltransferase that catalyzes four methylations of the modified target histidine residue in translation elongation factor 2 (EF-2), to form an intermediate called diphthine methyl ester. The four successive methylation reactions represent the second step of diphthamide biosynthesis.</text>
</comment>
<dbReference type="Gene3D" id="3.40.1010.10">
    <property type="entry name" value="Cobalt-precorrin-4 Transmethylase, Domain 1"/>
    <property type="match status" value="1"/>
</dbReference>
<keyword evidence="13 22" id="KW-0812">Transmembrane</keyword>
<evidence type="ECO:0000256" key="12">
    <source>
        <dbReference type="ARBA" id="ARBA00022691"/>
    </source>
</evidence>
<evidence type="ECO:0000256" key="17">
    <source>
        <dbReference type="ARBA" id="ARBA00031139"/>
    </source>
</evidence>
<keyword evidence="12" id="KW-0949">S-adenosyl-L-methionine</keyword>
<comment type="pathway">
    <text evidence="4">Protein modification; peptidyl-diphthamide biosynthesis.</text>
</comment>
<evidence type="ECO:0000256" key="8">
    <source>
        <dbReference type="ARBA" id="ARBA00022502"/>
    </source>
</evidence>
<dbReference type="GO" id="GO:0004376">
    <property type="term" value="F:GPI mannosyltransferase activity"/>
    <property type="evidence" value="ECO:0007669"/>
    <property type="project" value="InterPro"/>
</dbReference>
<keyword evidence="15 22" id="KW-1133">Transmembrane helix</keyword>
<proteinExistence type="inferred from homology"/>
<dbReference type="InterPro" id="IPR014777">
    <property type="entry name" value="4pyrrole_Mease_sub1"/>
</dbReference>
<dbReference type="CDD" id="cd11647">
    <property type="entry name" value="DHP5_DphB"/>
    <property type="match status" value="1"/>
</dbReference>
<evidence type="ECO:0000256" key="16">
    <source>
        <dbReference type="ARBA" id="ARBA00023136"/>
    </source>
</evidence>
<keyword evidence="8" id="KW-0337">GPI-anchor biosynthesis</keyword>
<dbReference type="Pfam" id="PF05007">
    <property type="entry name" value="Mannosyl_trans"/>
    <property type="match status" value="1"/>
</dbReference>
<evidence type="ECO:0000256" key="7">
    <source>
        <dbReference type="ARBA" id="ARBA00011927"/>
    </source>
</evidence>
<evidence type="ECO:0000256" key="22">
    <source>
        <dbReference type="SAM" id="Phobius"/>
    </source>
</evidence>
<comment type="function">
    <text evidence="20">Catalytic subunit of the glycosylphosphatidylinositol-mannosyltransferase I complex which catalyzes the transfer of the first mannose, via an alpha-1,4 bond from a dolichol-phosphate-mannose (Dol-P-Man) to the glucosaminyl acyl phosphatidylinositol (GlcN-(acyl)PI) intermediate to generate alpha-D-Man-(1-&gt;4)-alpha-D-GlcN-(1-&gt;6)-(1-radyl,2-acyl-sn-glycero-3-phospho)-2-acyl-inositol and participates in the sixth step of the glycosylphosphatidylinositol-anchor biosynthesis.</text>
</comment>
<dbReference type="NCBIfam" id="TIGR00522">
    <property type="entry name" value="dph5"/>
    <property type="match status" value="1"/>
</dbReference>
<evidence type="ECO:0000256" key="9">
    <source>
        <dbReference type="ARBA" id="ARBA00022603"/>
    </source>
</evidence>
<evidence type="ECO:0000256" key="3">
    <source>
        <dbReference type="ARBA" id="ARBA00004687"/>
    </source>
</evidence>
<accession>A0A0N5AU01</accession>
<keyword evidence="11" id="KW-0808">Transferase</keyword>
<dbReference type="InterPro" id="IPR007704">
    <property type="entry name" value="PIG-M"/>
</dbReference>
<comment type="subcellular location">
    <subcellularLocation>
        <location evidence="2">Endoplasmic reticulum membrane</location>
        <topology evidence="2">Multi-pass membrane protein</topology>
    </subcellularLocation>
</comment>
<sequence length="723" mass="82913">MHSVSDLLAFYPETRNFDVMQRKQYQEGTSQEQRVLDESSNVSINAEQWTNQTVFLSAFLLRLLLVFYGRVHDYLFKVNFTDVDYNVFTDAAKYVYDGKSPFLRSTYRYSPLLAWILIPNVFWPEFGKLLFCSLDIVVGWLYLKLETAIQQKQSRAILWFWLFNPFTAVISARGNGDVLICISVVVSLYFIYEKKLFTAALLYGLAVHLKLYPIIYLPSIMLYLSGEKMQLKLEFIKKQFLNWKGAVFLLTSFAVVLCMLSLFYNLYGDSYLSEAILYHIGRTDTRHNFSPYFYLLYLYDGTNTSTLLSTGAFLPQAALIIYFSFRYYDDLPFCWLVITVAFVALNKVCTSQYFLWFICLIPAQANLELKRSHVAFIILLWISTQGLWLLPAYLFEFQGLNTFVWMWLASLLFLVVNSCIVVLLCLYHNTVITAQIQQNVKKLQLQFDFGGLARDMVFYIIGLGLGDVEDVTVRGLNVIKSCSRVYLEAYTSILCYGLDTSALEKFYGKVVIPADRELIEQHEILDGADVEDVCLLVVGDPFGATTHADLVLRAKERNVDVKVIHNASILNAVGCCGLQLYNFGETVSIVMWLDGWEPDSYYDKILSNMEKGLHTLCLLDIKVHEQSIENLMKGRKIYEPPRYLTCREAAKQLLTIAERRGKGLSPDTRCVGLARVGWQDQKITFCTLREMSEVDMGPPLHSLIIPGKLHPLELEFLQAFSTP</sequence>
<evidence type="ECO:0000256" key="1">
    <source>
        <dbReference type="ARBA" id="ARBA00004006"/>
    </source>
</evidence>
<dbReference type="InterPro" id="IPR014776">
    <property type="entry name" value="4pyrrole_Mease_sub2"/>
</dbReference>
<feature type="transmembrane region" description="Helical" evidence="22">
    <location>
        <begin position="335"/>
        <end position="361"/>
    </location>
</feature>
<dbReference type="GO" id="GO:0005789">
    <property type="term" value="C:endoplasmic reticulum membrane"/>
    <property type="evidence" value="ECO:0007669"/>
    <property type="project" value="UniProtKB-SubCell"/>
</dbReference>
<dbReference type="FunFam" id="3.40.1010.10:FF:000004">
    <property type="entry name" value="Putative diphthine synthase"/>
    <property type="match status" value="1"/>
</dbReference>
<dbReference type="GO" id="GO:0017183">
    <property type="term" value="P:protein histidyl modification to diphthamide"/>
    <property type="evidence" value="ECO:0007669"/>
    <property type="project" value="UniProtKB-UniPathway"/>
</dbReference>
<dbReference type="FunFam" id="3.30.950.10:FF:000004">
    <property type="entry name" value="Diphthine synthase putative"/>
    <property type="match status" value="1"/>
</dbReference>
<evidence type="ECO:0000256" key="15">
    <source>
        <dbReference type="ARBA" id="ARBA00022989"/>
    </source>
</evidence>
<keyword evidence="10" id="KW-0328">Glycosyltransferase</keyword>
<dbReference type="WBParaSite" id="SMUV_0000832201-mRNA-1">
    <property type="protein sequence ID" value="SMUV_0000832201-mRNA-1"/>
    <property type="gene ID" value="SMUV_0000832201"/>
</dbReference>